<dbReference type="Pfam" id="PF05402">
    <property type="entry name" value="PqqD"/>
    <property type="match status" value="1"/>
</dbReference>
<feature type="compositionally biased region" description="Basic and acidic residues" evidence="1">
    <location>
        <begin position="153"/>
        <end position="165"/>
    </location>
</feature>
<dbReference type="InterPro" id="IPR041881">
    <property type="entry name" value="PqqD_sf"/>
</dbReference>
<dbReference type="AlphaFoldDB" id="A0AAW9QIJ5"/>
<dbReference type="RefSeq" id="WP_332864371.1">
    <property type="nucleotide sequence ID" value="NZ_JBAFSM010000011.1"/>
</dbReference>
<dbReference type="InterPro" id="IPR008792">
    <property type="entry name" value="PQQD"/>
</dbReference>
<dbReference type="Gene3D" id="1.10.10.1150">
    <property type="entry name" value="Coenzyme PQQ synthesis protein D (PqqD)"/>
    <property type="match status" value="1"/>
</dbReference>
<accession>A0AAW9QIJ5</accession>
<gene>
    <name evidence="2" type="ORF">V0288_07205</name>
</gene>
<evidence type="ECO:0000313" key="2">
    <source>
        <dbReference type="EMBL" id="MEG3436903.1"/>
    </source>
</evidence>
<feature type="region of interest" description="Disordered" evidence="1">
    <location>
        <begin position="131"/>
        <end position="165"/>
    </location>
</feature>
<evidence type="ECO:0000313" key="3">
    <source>
        <dbReference type="Proteomes" id="UP001328733"/>
    </source>
</evidence>
<dbReference type="EMBL" id="JBAFSM010000011">
    <property type="protein sequence ID" value="MEG3436903.1"/>
    <property type="molecule type" value="Genomic_DNA"/>
</dbReference>
<name>A0AAW9QIJ5_9CHRO</name>
<proteinExistence type="predicted"/>
<reference evidence="2 3" key="1">
    <citation type="submission" date="2024-01" db="EMBL/GenBank/DDBJ databases">
        <title>Genomic insights into the taxonomy and metabolism of the cyanobacterium Pannus brasiliensis CCIBt3594.</title>
        <authorList>
            <person name="Machado M."/>
            <person name="Botero N.B."/>
            <person name="Andreote A.P.D."/>
            <person name="Feitosa A.M.T."/>
            <person name="Popin R."/>
            <person name="Sivonen K."/>
            <person name="Fiore M.F."/>
        </authorList>
    </citation>
    <scope>NUCLEOTIDE SEQUENCE [LARGE SCALE GENOMIC DNA]</scope>
    <source>
        <strain evidence="2 3">CCIBt3594</strain>
    </source>
</reference>
<comment type="caution">
    <text evidence="2">The sequence shown here is derived from an EMBL/GenBank/DDBJ whole genome shotgun (WGS) entry which is preliminary data.</text>
</comment>
<protein>
    <submittedName>
        <fullName evidence="2">PqqD family peptide modification chaperone</fullName>
    </submittedName>
</protein>
<organism evidence="2 3">
    <name type="scientific">Pannus brasiliensis CCIBt3594</name>
    <dbReference type="NCBI Taxonomy" id="1427578"/>
    <lineage>
        <taxon>Bacteria</taxon>
        <taxon>Bacillati</taxon>
        <taxon>Cyanobacteriota</taxon>
        <taxon>Cyanophyceae</taxon>
        <taxon>Oscillatoriophycideae</taxon>
        <taxon>Chroococcales</taxon>
        <taxon>Microcystaceae</taxon>
        <taxon>Pannus</taxon>
    </lineage>
</organism>
<dbReference type="Proteomes" id="UP001328733">
    <property type="component" value="Unassembled WGS sequence"/>
</dbReference>
<sequence length="197" mass="22218">MKPIARKEELFLQEMGEELLVYDRERSTSHCLNPIAARVWQTCDGQHTIPEIAEKLGQDRPDLSLGPIEIQDLVRQVLDELESRHLLLEYQSPDRNTARISRRKALKNTVLVGGFALGALSPSIRSIVAPTPAMASSAPPPHSPQGGEASKPWQDHPRFLEADAEIRDSVEEARARIKEAQEEAQKRIEEARSRLYR</sequence>
<evidence type="ECO:0000256" key="1">
    <source>
        <dbReference type="SAM" id="MobiDB-lite"/>
    </source>
</evidence>
<keyword evidence="3" id="KW-1185">Reference proteome</keyword>